<gene>
    <name evidence="1" type="ORF">EVA_11413</name>
</gene>
<protein>
    <submittedName>
        <fullName evidence="1">Uncharacterized protein</fullName>
    </submittedName>
</protein>
<sequence length="79" mass="9252">MIRVHQVKCSDPKDIEGALLKKLKMSKQDLLSWSVHRQSVDARKQKVLFSFIIDAEVRHPKKYLSNPDVRIAPDEKFTY</sequence>
<dbReference type="AlphaFoldDB" id="J9CK55"/>
<feature type="non-terminal residue" evidence="1">
    <location>
        <position position="79"/>
    </location>
</feature>
<comment type="caution">
    <text evidence="1">The sequence shown here is derived from an EMBL/GenBank/DDBJ whole genome shotgun (WGS) entry which is preliminary data.</text>
</comment>
<organism evidence="1">
    <name type="scientific">gut metagenome</name>
    <dbReference type="NCBI Taxonomy" id="749906"/>
    <lineage>
        <taxon>unclassified sequences</taxon>
        <taxon>metagenomes</taxon>
        <taxon>organismal metagenomes</taxon>
    </lineage>
</organism>
<dbReference type="Gene3D" id="3.30.70.2700">
    <property type="match status" value="1"/>
</dbReference>
<accession>J9CK55</accession>
<name>J9CK55_9ZZZZ</name>
<reference evidence="1" key="1">
    <citation type="journal article" date="2012" name="PLoS ONE">
        <title>Gene sets for utilization of primary and secondary nutrition supplies in the distal gut of endangered iberian lynx.</title>
        <authorList>
            <person name="Alcaide M."/>
            <person name="Messina E."/>
            <person name="Richter M."/>
            <person name="Bargiela R."/>
            <person name="Peplies J."/>
            <person name="Huws S.A."/>
            <person name="Newbold C.J."/>
            <person name="Golyshin P.N."/>
            <person name="Simon M.A."/>
            <person name="Lopez G."/>
            <person name="Yakimov M.M."/>
            <person name="Ferrer M."/>
        </authorList>
    </citation>
    <scope>NUCLEOTIDE SEQUENCE</scope>
</reference>
<dbReference type="EMBL" id="AMCI01003352">
    <property type="protein sequence ID" value="EJX00481.1"/>
    <property type="molecule type" value="Genomic_DNA"/>
</dbReference>
<proteinExistence type="predicted"/>
<evidence type="ECO:0000313" key="1">
    <source>
        <dbReference type="EMBL" id="EJX00481.1"/>
    </source>
</evidence>